<evidence type="ECO:0000313" key="1">
    <source>
        <dbReference type="EMBL" id="KAJ8003700.1"/>
    </source>
</evidence>
<sequence length="593" mass="66367">MRAHLSPARVASILAAVEQFPTFNCSRFIIGATSNKMKMMMMKPLFMVLLLSATKELMRVGLLCDASLCQSCTRPKVSKLYVREGEMAVLRCRKLWVSRTKCHDGNVTLTWNNHSGPGMEEFGDTLVILRVSPNNQGSYSCSLIGARGQPVATMGFYINVYSDKCYTHLALYLTKPCYEKESCDPLQCSEESIPGNFTRLNSTWYKDCDTKLNNSFNGYLQSADMKDSGNYTCTLYYAFKSQVFSLSRTMQRTVKPGTCHLDPQISRPRDGDIIEVDMGSPIAVVCSAVTEDSFSVLFWLENGSFVEDNNDTLPVFYNSSKKSEVEEATLVIKQVSEEHLNRNYTCKLQSTSVAIHASITFKQKRPARFHLLILTVVGAFVITALVVTVVYVKLKVDIVLFLRDDLGLHHHKAYDGKCYDAYVLCCKSDMGSGVSEEDRRNIEAVLEEEYGYSLCLFDRDILPGQAVTEAVLASIEKSRRLILVSSETGLNPGQDSLYELHIGLHAALVERKTRLILIQTEFGSDSGSSQDIQEDLKATEGLQQLVQSGHKVTWKGSTSEHLSSSFWKELQYHMPARTRQSPLSQETALLGLQ</sequence>
<accession>A0ACC2GJR2</accession>
<comment type="caution">
    <text evidence="1">The sequence shown here is derived from an EMBL/GenBank/DDBJ whole genome shotgun (WGS) entry which is preliminary data.</text>
</comment>
<name>A0ACC2GJR2_DALPE</name>
<organism evidence="1 2">
    <name type="scientific">Dallia pectoralis</name>
    <name type="common">Alaska blackfish</name>
    <dbReference type="NCBI Taxonomy" id="75939"/>
    <lineage>
        <taxon>Eukaryota</taxon>
        <taxon>Metazoa</taxon>
        <taxon>Chordata</taxon>
        <taxon>Craniata</taxon>
        <taxon>Vertebrata</taxon>
        <taxon>Euteleostomi</taxon>
        <taxon>Actinopterygii</taxon>
        <taxon>Neopterygii</taxon>
        <taxon>Teleostei</taxon>
        <taxon>Protacanthopterygii</taxon>
        <taxon>Esociformes</taxon>
        <taxon>Umbridae</taxon>
        <taxon>Dallia</taxon>
    </lineage>
</organism>
<reference evidence="1" key="1">
    <citation type="submission" date="2021-05" db="EMBL/GenBank/DDBJ databases">
        <authorList>
            <person name="Pan Q."/>
            <person name="Jouanno E."/>
            <person name="Zahm M."/>
            <person name="Klopp C."/>
            <person name="Cabau C."/>
            <person name="Louis A."/>
            <person name="Berthelot C."/>
            <person name="Parey E."/>
            <person name="Roest Crollius H."/>
            <person name="Montfort J."/>
            <person name="Robinson-Rechavi M."/>
            <person name="Bouchez O."/>
            <person name="Lampietro C."/>
            <person name="Lopez Roques C."/>
            <person name="Donnadieu C."/>
            <person name="Postlethwait J."/>
            <person name="Bobe J."/>
            <person name="Dillon D."/>
            <person name="Chandos A."/>
            <person name="von Hippel F."/>
            <person name="Guiguen Y."/>
        </authorList>
    </citation>
    <scope>NUCLEOTIDE SEQUENCE</scope>
    <source>
        <strain evidence="1">YG-Jan2019</strain>
    </source>
</reference>
<gene>
    <name evidence="1" type="ORF">DPEC_G00151040</name>
</gene>
<keyword evidence="2" id="KW-1185">Reference proteome</keyword>
<protein>
    <submittedName>
        <fullName evidence="1">Uncharacterized protein</fullName>
    </submittedName>
</protein>
<proteinExistence type="predicted"/>
<dbReference type="Proteomes" id="UP001157502">
    <property type="component" value="Chromosome 12"/>
</dbReference>
<dbReference type="EMBL" id="CM055739">
    <property type="protein sequence ID" value="KAJ8003700.1"/>
    <property type="molecule type" value="Genomic_DNA"/>
</dbReference>
<evidence type="ECO:0000313" key="2">
    <source>
        <dbReference type="Proteomes" id="UP001157502"/>
    </source>
</evidence>